<dbReference type="InterPro" id="IPR002048">
    <property type="entry name" value="EF_hand_dom"/>
</dbReference>
<feature type="region of interest" description="Disordered" evidence="7">
    <location>
        <begin position="772"/>
        <end position="794"/>
    </location>
</feature>
<dbReference type="GO" id="GO:0005509">
    <property type="term" value="F:calcium ion binding"/>
    <property type="evidence" value="ECO:0007669"/>
    <property type="project" value="InterPro"/>
</dbReference>
<keyword evidence="10" id="KW-0614">Plasmid</keyword>
<name>A0A2S0US97_9RHOB</name>
<keyword evidence="11" id="KW-1185">Reference proteome</keyword>
<dbReference type="AlphaFoldDB" id="A0A2S0US97"/>
<evidence type="ECO:0000256" key="6">
    <source>
        <dbReference type="ARBA" id="ARBA00023157"/>
    </source>
</evidence>
<evidence type="ECO:0000256" key="1">
    <source>
        <dbReference type="ARBA" id="ARBA00001974"/>
    </source>
</evidence>
<dbReference type="PROSITE" id="PS51324">
    <property type="entry name" value="ERV_ALR"/>
    <property type="match status" value="1"/>
</dbReference>
<keyword evidence="4" id="KW-0274">FAD</keyword>
<geneLocation type="plasmid" evidence="10 11">
    <name>unnamed1</name>
</geneLocation>
<sequence>MPAPIWRGTTLRYRCPSIRLPRRDRAELFGDADDFPRKDRRQMNAPKTYDDITALWQSWCDARGASGQGDPAVALKHVLAERRIPAGLADLRRALALCGPVATIDRQGFIDAILPVVAAPALRLEHAFAYFGATDAELPVERVRDVLGHLFHDGDMLDAMLADLDANGDRCVTFDDFLEFYPEKAAAEPDGVAVSAPLSQAAVAAPRPVSRAHFGDVATSPLQMQTGFFRLLQGAAYRTFRESYSANSESHLRARDLPYTVSDFAVFVRAATEFYLSLGLVEGDRAVAEFHRLVALVEAQHQSLCVRIATWDKVAKTDAMLAAEAVLEGELAALADHRERFAEAVEYLLALRAHRISPTEVRADSLTRHEMDRLRHGELNAEHGHVAPRGGRARPGPYHDSWSPVVLAAGEPRAAGTIMPVAFWYDDFMPQLLLCVSILTDADLDAETSCAELELDAWHAGYAGLGAFDRYGTDLRDGFAACPVRVKLALRQAWRLSEHYLNSLQKRRERAEFGRETGYLSQYVSFIDLHLGRTDVADAEMRISFPYFIGPAVWCLLHTAANLVEDMSGAAKSAAVDRFKAFFRAFATMYPCPYCRYHLNRYVVRNREVNFYPVEFLLLGQREDRDWFDISLDDRLATISADKSGSFALFVWKLHNAVSSSIARTEEWYHREEHPLYTTRFWPGLDTEIARMRSSGIEQMPVGRLAAIYGVIKPSVELATLRDEIQLALHGEKATGLDAITARAADCVSRLETAMTEADLLRQTYVFDSTKFDPPPHISEQEESYARSGYYVER</sequence>
<feature type="domain" description="EF-hand" evidence="8">
    <location>
        <begin position="152"/>
        <end position="187"/>
    </location>
</feature>
<feature type="domain" description="ERV/ALR sulfhydryl oxidase" evidence="9">
    <location>
        <begin position="541"/>
        <end position="682"/>
    </location>
</feature>
<organism evidence="10 11">
    <name type="scientific">Paragemmobacter aquarius</name>
    <dbReference type="NCBI Taxonomy" id="2169400"/>
    <lineage>
        <taxon>Bacteria</taxon>
        <taxon>Pseudomonadati</taxon>
        <taxon>Pseudomonadota</taxon>
        <taxon>Alphaproteobacteria</taxon>
        <taxon>Rhodobacterales</taxon>
        <taxon>Paracoccaceae</taxon>
        <taxon>Paragemmobacter</taxon>
    </lineage>
</organism>
<accession>A0A2S0US97</accession>
<evidence type="ECO:0000256" key="4">
    <source>
        <dbReference type="ARBA" id="ARBA00022827"/>
    </source>
</evidence>
<reference evidence="10 11" key="1">
    <citation type="submission" date="2018-04" db="EMBL/GenBank/DDBJ databases">
        <title>Genome sequencing of Gemmobacter.</title>
        <authorList>
            <person name="Yi H."/>
            <person name="Baek M.-G."/>
        </authorList>
    </citation>
    <scope>NUCLEOTIDE SEQUENCE [LARGE SCALE GENOMIC DNA]</scope>
    <source>
        <strain evidence="10 11">HYN0069</strain>
        <plasmid evidence="10 11">unnamed1</plasmid>
    </source>
</reference>
<dbReference type="PROSITE" id="PS50222">
    <property type="entry name" value="EF_HAND_2"/>
    <property type="match status" value="1"/>
</dbReference>
<evidence type="ECO:0000259" key="8">
    <source>
        <dbReference type="PROSITE" id="PS50222"/>
    </source>
</evidence>
<evidence type="ECO:0000256" key="2">
    <source>
        <dbReference type="ARBA" id="ARBA00012512"/>
    </source>
</evidence>
<protein>
    <recommendedName>
        <fullName evidence="2">thiol oxidase</fullName>
        <ecNumber evidence="2">1.8.3.2</ecNumber>
    </recommendedName>
</protein>
<dbReference type="InterPro" id="IPR036774">
    <property type="entry name" value="ERV/ALR_sulphydryl_oxid_sf"/>
</dbReference>
<dbReference type="EMBL" id="CP028919">
    <property type="protein sequence ID" value="AWB50688.1"/>
    <property type="molecule type" value="Genomic_DNA"/>
</dbReference>
<dbReference type="InterPro" id="IPR011992">
    <property type="entry name" value="EF-hand-dom_pair"/>
</dbReference>
<dbReference type="Proteomes" id="UP000244496">
    <property type="component" value="Plasmid unnamed1"/>
</dbReference>
<dbReference type="InterPro" id="IPR018247">
    <property type="entry name" value="EF_Hand_1_Ca_BS"/>
</dbReference>
<dbReference type="PROSITE" id="PS00018">
    <property type="entry name" value="EF_HAND_1"/>
    <property type="match status" value="1"/>
</dbReference>
<evidence type="ECO:0000259" key="9">
    <source>
        <dbReference type="PROSITE" id="PS51324"/>
    </source>
</evidence>
<evidence type="ECO:0000256" key="7">
    <source>
        <dbReference type="SAM" id="MobiDB-lite"/>
    </source>
</evidence>
<gene>
    <name evidence="10" type="ORF">HYN69_19080</name>
</gene>
<dbReference type="SUPFAM" id="SSF69000">
    <property type="entry name" value="FAD-dependent thiol oxidase"/>
    <property type="match status" value="1"/>
</dbReference>
<keyword evidence="5" id="KW-0560">Oxidoreductase</keyword>
<evidence type="ECO:0000256" key="3">
    <source>
        <dbReference type="ARBA" id="ARBA00022630"/>
    </source>
</evidence>
<dbReference type="SUPFAM" id="SSF47473">
    <property type="entry name" value="EF-hand"/>
    <property type="match status" value="1"/>
</dbReference>
<evidence type="ECO:0000313" key="10">
    <source>
        <dbReference type="EMBL" id="AWB50688.1"/>
    </source>
</evidence>
<dbReference type="InterPro" id="IPR017905">
    <property type="entry name" value="ERV/ALR_sulphydryl_oxidase"/>
</dbReference>
<comment type="cofactor">
    <cofactor evidence="1">
        <name>FAD</name>
        <dbReference type="ChEBI" id="CHEBI:57692"/>
    </cofactor>
</comment>
<proteinExistence type="predicted"/>
<evidence type="ECO:0000256" key="5">
    <source>
        <dbReference type="ARBA" id="ARBA00023002"/>
    </source>
</evidence>
<evidence type="ECO:0000313" key="11">
    <source>
        <dbReference type="Proteomes" id="UP000244496"/>
    </source>
</evidence>
<keyword evidence="3" id="KW-0285">Flavoprotein</keyword>
<dbReference type="EC" id="1.8.3.2" evidence="2"/>
<dbReference type="KEGG" id="geh:HYN69_19080"/>
<dbReference type="Gene3D" id="1.20.120.310">
    <property type="entry name" value="ERV/ALR sulfhydryl oxidase domain"/>
    <property type="match status" value="1"/>
</dbReference>
<keyword evidence="6" id="KW-1015">Disulfide bond</keyword>
<dbReference type="GO" id="GO:0016972">
    <property type="term" value="F:thiol oxidase activity"/>
    <property type="evidence" value="ECO:0007669"/>
    <property type="project" value="UniProtKB-EC"/>
</dbReference>